<sequence length="176" mass="18643">MVVLRRIARPLMASVFVYSGWSTYRNAAAVAPGAARVVSPLAERVPAVPDDPEQAVRVNGAVHVVAGGMLGLGVLPRISAVALAVTLVPTTLAGHPFWSAKDEDERQAQKLHFLKNLSMLGGLLLAAADTAGRPSLNWRVRHAAHDVGRQAALVRRTAGATTSRPVVRAARLLPSR</sequence>
<comment type="similarity">
    <text evidence="2">Belongs to the DoxX family.</text>
</comment>
<dbReference type="EMBL" id="JAMQGM010000049">
    <property type="protein sequence ID" value="MCM2579980.1"/>
    <property type="molecule type" value="Genomic_DNA"/>
</dbReference>
<gene>
    <name evidence="7" type="ORF">M1E25_21970</name>
</gene>
<dbReference type="PANTHER" id="PTHR33452">
    <property type="entry name" value="OXIDOREDUCTASE CATD-RELATED"/>
    <property type="match status" value="1"/>
</dbReference>
<dbReference type="InterPro" id="IPR032808">
    <property type="entry name" value="DoxX"/>
</dbReference>
<name>A0ABT0XC76_9ACTN</name>
<evidence type="ECO:0000256" key="6">
    <source>
        <dbReference type="ARBA" id="ARBA00023136"/>
    </source>
</evidence>
<keyword evidence="4" id="KW-0812">Transmembrane</keyword>
<evidence type="ECO:0000313" key="7">
    <source>
        <dbReference type="EMBL" id="MCM2579980.1"/>
    </source>
</evidence>
<dbReference type="InterPro" id="IPR051907">
    <property type="entry name" value="DoxX-like_oxidoreductase"/>
</dbReference>
<comment type="subcellular location">
    <subcellularLocation>
        <location evidence="1">Cell membrane</location>
        <topology evidence="1">Multi-pass membrane protein</topology>
    </subcellularLocation>
</comment>
<reference evidence="7" key="1">
    <citation type="journal article" date="2023" name="Int. J. Syst. Evol. Microbiol.">
        <title>Streptomyces meridianus sp. nov. isolated from brackish water of the Tagus estuary in Alcochete, Portugal.</title>
        <authorList>
            <person name="Santos J.D.N."/>
            <person name="Klimek D."/>
            <person name="Calusinska M."/>
            <person name="Lobo Da Cunha A."/>
            <person name="Catita J."/>
            <person name="Goncalves H."/>
            <person name="Gonzalez I."/>
            <person name="Reyes F."/>
            <person name="Lage O.M."/>
        </authorList>
    </citation>
    <scope>NUCLEOTIDE SEQUENCE</scope>
    <source>
        <strain evidence="7">MTZ3.1</strain>
    </source>
</reference>
<keyword evidence="8" id="KW-1185">Reference proteome</keyword>
<dbReference type="Pfam" id="PF07681">
    <property type="entry name" value="DoxX"/>
    <property type="match status" value="1"/>
</dbReference>
<accession>A0ABT0XC76</accession>
<dbReference type="Proteomes" id="UP001167160">
    <property type="component" value="Unassembled WGS sequence"/>
</dbReference>
<protein>
    <submittedName>
        <fullName evidence="7">DoxX family protein</fullName>
    </submittedName>
</protein>
<keyword evidence="5" id="KW-1133">Transmembrane helix</keyword>
<evidence type="ECO:0000256" key="1">
    <source>
        <dbReference type="ARBA" id="ARBA00004651"/>
    </source>
</evidence>
<comment type="caution">
    <text evidence="7">The sequence shown here is derived from an EMBL/GenBank/DDBJ whole genome shotgun (WGS) entry which is preliminary data.</text>
</comment>
<evidence type="ECO:0000256" key="4">
    <source>
        <dbReference type="ARBA" id="ARBA00022692"/>
    </source>
</evidence>
<evidence type="ECO:0000256" key="2">
    <source>
        <dbReference type="ARBA" id="ARBA00006679"/>
    </source>
</evidence>
<proteinExistence type="inferred from homology"/>
<evidence type="ECO:0000256" key="3">
    <source>
        <dbReference type="ARBA" id="ARBA00022475"/>
    </source>
</evidence>
<evidence type="ECO:0000313" key="8">
    <source>
        <dbReference type="Proteomes" id="UP001167160"/>
    </source>
</evidence>
<dbReference type="PANTHER" id="PTHR33452:SF1">
    <property type="entry name" value="INNER MEMBRANE PROTEIN YPHA-RELATED"/>
    <property type="match status" value="1"/>
</dbReference>
<keyword evidence="3" id="KW-1003">Cell membrane</keyword>
<dbReference type="RefSeq" id="WP_251418424.1">
    <property type="nucleotide sequence ID" value="NZ_JAMQGM010000049.1"/>
</dbReference>
<keyword evidence="6" id="KW-0472">Membrane</keyword>
<evidence type="ECO:0000256" key="5">
    <source>
        <dbReference type="ARBA" id="ARBA00022989"/>
    </source>
</evidence>
<organism evidence="7 8">
    <name type="scientific">Streptomyces meridianus</name>
    <dbReference type="NCBI Taxonomy" id="2938945"/>
    <lineage>
        <taxon>Bacteria</taxon>
        <taxon>Bacillati</taxon>
        <taxon>Actinomycetota</taxon>
        <taxon>Actinomycetes</taxon>
        <taxon>Kitasatosporales</taxon>
        <taxon>Streptomycetaceae</taxon>
        <taxon>Streptomyces</taxon>
    </lineage>
</organism>